<gene>
    <name evidence="1" type="ORF">C9427_04735</name>
</gene>
<evidence type="ECO:0000313" key="2">
    <source>
        <dbReference type="Proteomes" id="UP000240259"/>
    </source>
</evidence>
<dbReference type="EMBL" id="PZJX01000007">
    <property type="protein sequence ID" value="PTE11531.1"/>
    <property type="molecule type" value="Genomic_DNA"/>
</dbReference>
<dbReference type="Proteomes" id="UP000240259">
    <property type="component" value="Unassembled WGS sequence"/>
</dbReference>
<accession>A0A2T4J0U2</accession>
<protein>
    <submittedName>
        <fullName evidence="1">Uncharacterized protein</fullName>
    </submittedName>
</protein>
<dbReference type="OrthoDB" id="8116141at2"/>
<proteinExistence type="predicted"/>
<organism evidence="1 2">
    <name type="scientific">Mesorhizobium helmanticense</name>
    <dbReference type="NCBI Taxonomy" id="1776423"/>
    <lineage>
        <taxon>Bacteria</taxon>
        <taxon>Pseudomonadati</taxon>
        <taxon>Pseudomonadota</taxon>
        <taxon>Alphaproteobacteria</taxon>
        <taxon>Hyphomicrobiales</taxon>
        <taxon>Phyllobacteriaceae</taxon>
        <taxon>Mesorhizobium</taxon>
    </lineage>
</organism>
<sequence>MSRFIPQGDMTAGQIIDTSYDLLAILRVAEYAARKLQDEPSQDVVHSLPNLLALAIELHAPMHDALESHEGKIGGAS</sequence>
<keyword evidence="2" id="KW-1185">Reference proteome</keyword>
<dbReference type="RefSeq" id="WP_107648027.1">
    <property type="nucleotide sequence ID" value="NZ_PZJX01000007.1"/>
</dbReference>
<evidence type="ECO:0000313" key="1">
    <source>
        <dbReference type="EMBL" id="PTE11531.1"/>
    </source>
</evidence>
<comment type="caution">
    <text evidence="1">The sequence shown here is derived from an EMBL/GenBank/DDBJ whole genome shotgun (WGS) entry which is preliminary data.</text>
</comment>
<dbReference type="AlphaFoldDB" id="A0A2T4J0U2"/>
<name>A0A2T4J0U2_9HYPH</name>
<reference evidence="1 2" key="1">
    <citation type="submission" date="2018-03" db="EMBL/GenBank/DDBJ databases">
        <title>Genome sequence of the symbiotic type strain Mesorhizobium helmanticense CSLC115NT isolated from Lotus corniculatus nodules.</title>
        <authorList>
            <person name="Sannazzaro A.I."/>
            <person name="Torres Tejerizo G.A."/>
            <person name="Dip D."/>
            <person name="Caballero M."/>
            <person name="Pistorio M."/>
            <person name="Estrella M.J."/>
        </authorList>
    </citation>
    <scope>NUCLEOTIDE SEQUENCE [LARGE SCALE GENOMIC DNA]</scope>
    <source>
        <strain evidence="1 2">CSLC115N</strain>
    </source>
</reference>